<dbReference type="EMBL" id="SJPQ01000004">
    <property type="protein sequence ID" value="TWT86835.1"/>
    <property type="molecule type" value="Genomic_DNA"/>
</dbReference>
<dbReference type="Pfam" id="PF07811">
    <property type="entry name" value="TadE"/>
    <property type="match status" value="1"/>
</dbReference>
<feature type="transmembrane region" description="Helical" evidence="1">
    <location>
        <begin position="21"/>
        <end position="42"/>
    </location>
</feature>
<reference evidence="3 4" key="1">
    <citation type="submission" date="2019-02" db="EMBL/GenBank/DDBJ databases">
        <title>Deep-cultivation of Planctomycetes and their phenomic and genomic characterization uncovers novel biology.</title>
        <authorList>
            <person name="Wiegand S."/>
            <person name="Jogler M."/>
            <person name="Boedeker C."/>
            <person name="Pinto D."/>
            <person name="Vollmers J."/>
            <person name="Rivas-Marin E."/>
            <person name="Kohn T."/>
            <person name="Peeters S.H."/>
            <person name="Heuer A."/>
            <person name="Rast P."/>
            <person name="Oberbeckmann S."/>
            <person name="Bunk B."/>
            <person name="Jeske O."/>
            <person name="Meyerdierks A."/>
            <person name="Storesund J.E."/>
            <person name="Kallscheuer N."/>
            <person name="Luecker S."/>
            <person name="Lage O.M."/>
            <person name="Pohl T."/>
            <person name="Merkel B.J."/>
            <person name="Hornburger P."/>
            <person name="Mueller R.-W."/>
            <person name="Bruemmer F."/>
            <person name="Labrenz M."/>
            <person name="Spormann A.M."/>
            <person name="Op Den Camp H."/>
            <person name="Overmann J."/>
            <person name="Amann R."/>
            <person name="Jetten M.S.M."/>
            <person name="Mascher T."/>
            <person name="Medema M.H."/>
            <person name="Devos D.P."/>
            <person name="Kaster A.-K."/>
            <person name="Ovreas L."/>
            <person name="Rohde M."/>
            <person name="Galperin M.Y."/>
            <person name="Jogler C."/>
        </authorList>
    </citation>
    <scope>NUCLEOTIDE SEQUENCE [LARGE SCALE GENOMIC DNA]</scope>
    <source>
        <strain evidence="3 4">Mal64</strain>
    </source>
</reference>
<gene>
    <name evidence="3" type="ORF">Mal64_36650</name>
</gene>
<dbReference type="InterPro" id="IPR012495">
    <property type="entry name" value="TadE-like_dom"/>
</dbReference>
<keyword evidence="1" id="KW-0812">Transmembrane</keyword>
<dbReference type="Proteomes" id="UP000315440">
    <property type="component" value="Unassembled WGS sequence"/>
</dbReference>
<dbReference type="AlphaFoldDB" id="A0A5C5ZI89"/>
<evidence type="ECO:0000259" key="2">
    <source>
        <dbReference type="Pfam" id="PF07811"/>
    </source>
</evidence>
<sequence>MISLTRNRRNAGAPNHSRRRGAAAAEFAVCLPVLILLLMGMIEACSMVFLKQSLAVASYEGVGAGIRPDATAQQVRAACMQVLNDRGVRGGDAQIDPANLAALEPGEFFNVTVTAPTDRNGVIPARFYRGMVLRSSASMMKEF</sequence>
<evidence type="ECO:0000256" key="1">
    <source>
        <dbReference type="SAM" id="Phobius"/>
    </source>
</evidence>
<dbReference type="RefSeq" id="WP_146402951.1">
    <property type="nucleotide sequence ID" value="NZ_SJPQ01000004.1"/>
</dbReference>
<keyword evidence="4" id="KW-1185">Reference proteome</keyword>
<name>A0A5C5ZI89_9BACT</name>
<feature type="domain" description="TadE-like" evidence="2">
    <location>
        <begin position="21"/>
        <end position="61"/>
    </location>
</feature>
<proteinExistence type="predicted"/>
<dbReference type="OrthoDB" id="276644at2"/>
<keyword evidence="1" id="KW-1133">Transmembrane helix</keyword>
<comment type="caution">
    <text evidence="3">The sequence shown here is derived from an EMBL/GenBank/DDBJ whole genome shotgun (WGS) entry which is preliminary data.</text>
</comment>
<evidence type="ECO:0000313" key="4">
    <source>
        <dbReference type="Proteomes" id="UP000315440"/>
    </source>
</evidence>
<evidence type="ECO:0000313" key="3">
    <source>
        <dbReference type="EMBL" id="TWT86835.1"/>
    </source>
</evidence>
<accession>A0A5C5ZI89</accession>
<keyword evidence="1" id="KW-0472">Membrane</keyword>
<protein>
    <submittedName>
        <fullName evidence="3">TadE-like protein</fullName>
    </submittedName>
</protein>
<organism evidence="3 4">
    <name type="scientific">Pseudobythopirellula maris</name>
    <dbReference type="NCBI Taxonomy" id="2527991"/>
    <lineage>
        <taxon>Bacteria</taxon>
        <taxon>Pseudomonadati</taxon>
        <taxon>Planctomycetota</taxon>
        <taxon>Planctomycetia</taxon>
        <taxon>Pirellulales</taxon>
        <taxon>Lacipirellulaceae</taxon>
        <taxon>Pseudobythopirellula</taxon>
    </lineage>
</organism>